<accession>A0A8T0EFA8</accession>
<proteinExistence type="predicted"/>
<dbReference type="Proteomes" id="UP000807504">
    <property type="component" value="Unassembled WGS sequence"/>
</dbReference>
<reference evidence="1" key="2">
    <citation type="submission" date="2020-06" db="EMBL/GenBank/DDBJ databases">
        <authorList>
            <person name="Sheffer M."/>
        </authorList>
    </citation>
    <scope>NUCLEOTIDE SEQUENCE</scope>
</reference>
<dbReference type="AlphaFoldDB" id="A0A8T0EFA8"/>
<keyword evidence="2" id="KW-1185">Reference proteome</keyword>
<evidence type="ECO:0000313" key="2">
    <source>
        <dbReference type="Proteomes" id="UP000807504"/>
    </source>
</evidence>
<dbReference type="EMBL" id="JABXBU010002228">
    <property type="protein sequence ID" value="KAF8771397.1"/>
    <property type="molecule type" value="Genomic_DNA"/>
</dbReference>
<evidence type="ECO:0000313" key="1">
    <source>
        <dbReference type="EMBL" id="KAF8771397.1"/>
    </source>
</evidence>
<name>A0A8T0EFA8_ARGBR</name>
<comment type="caution">
    <text evidence="1">The sequence shown here is derived from an EMBL/GenBank/DDBJ whole genome shotgun (WGS) entry which is preliminary data.</text>
</comment>
<reference evidence="1" key="1">
    <citation type="journal article" date="2020" name="bioRxiv">
        <title>Chromosome-level reference genome of the European wasp spider Argiope bruennichi: a resource for studies on range expansion and evolutionary adaptation.</title>
        <authorList>
            <person name="Sheffer M.M."/>
            <person name="Hoppe A."/>
            <person name="Krehenwinkel H."/>
            <person name="Uhl G."/>
            <person name="Kuss A.W."/>
            <person name="Jensen L."/>
            <person name="Jensen C."/>
            <person name="Gillespie R.G."/>
            <person name="Hoff K.J."/>
            <person name="Prost S."/>
        </authorList>
    </citation>
    <scope>NUCLEOTIDE SEQUENCE</scope>
</reference>
<organism evidence="1 2">
    <name type="scientific">Argiope bruennichi</name>
    <name type="common">Wasp spider</name>
    <name type="synonym">Aranea bruennichi</name>
    <dbReference type="NCBI Taxonomy" id="94029"/>
    <lineage>
        <taxon>Eukaryota</taxon>
        <taxon>Metazoa</taxon>
        <taxon>Ecdysozoa</taxon>
        <taxon>Arthropoda</taxon>
        <taxon>Chelicerata</taxon>
        <taxon>Arachnida</taxon>
        <taxon>Araneae</taxon>
        <taxon>Araneomorphae</taxon>
        <taxon>Entelegynae</taxon>
        <taxon>Araneoidea</taxon>
        <taxon>Araneidae</taxon>
        <taxon>Argiope</taxon>
    </lineage>
</organism>
<protein>
    <submittedName>
        <fullName evidence="1">Uncharacterized protein</fullName>
    </submittedName>
</protein>
<sequence length="184" mass="20340">METSVMANADICDDLYLEELDTDTIAQGDDKNVKSPTSKTEKNFVCDVCEISPAFQMETTIKKEKELKICDLSTNDVSAGTNAESSINKVKNPNSTKEIITQGSINNVKNPNSTKETVAQDSIKNVENPNNTKETGAQDNIDNVNSKSTIEKIIKCDECGMQQDSSLNQNVEHDRFNRACIRKV</sequence>
<gene>
    <name evidence="1" type="ORF">HNY73_018822</name>
</gene>